<dbReference type="InterPro" id="IPR050301">
    <property type="entry name" value="NTE"/>
</dbReference>
<evidence type="ECO:0000313" key="7">
    <source>
        <dbReference type="EMBL" id="MXQ12315.1"/>
    </source>
</evidence>
<comment type="caution">
    <text evidence="7">The sequence shown here is derived from an EMBL/GenBank/DDBJ whole genome shotgun (WGS) entry which is preliminary data.</text>
</comment>
<dbReference type="Pfam" id="PF01734">
    <property type="entry name" value="Patatin"/>
    <property type="match status" value="1"/>
</dbReference>
<dbReference type="PROSITE" id="PS51635">
    <property type="entry name" value="PNPLA"/>
    <property type="match status" value="1"/>
</dbReference>
<dbReference type="AlphaFoldDB" id="A0A7X3MSJ5"/>
<feature type="active site" description="Nucleophile" evidence="4">
    <location>
        <position position="59"/>
    </location>
</feature>
<feature type="short sequence motif" description="GXSXG" evidence="4">
    <location>
        <begin position="57"/>
        <end position="61"/>
    </location>
</feature>
<keyword evidence="8" id="KW-1185">Reference proteome</keyword>
<dbReference type="OrthoDB" id="9807112at2"/>
<dbReference type="InterPro" id="IPR021095">
    <property type="entry name" value="DUF3734"/>
</dbReference>
<dbReference type="CDD" id="cd07209">
    <property type="entry name" value="Pat_hypo_Ecoli_Z1214_like"/>
    <property type="match status" value="1"/>
</dbReference>
<keyword evidence="2 4" id="KW-0442">Lipid degradation</keyword>
<accession>A0A7X3MSJ5</accession>
<dbReference type="GO" id="GO:0016787">
    <property type="term" value="F:hydrolase activity"/>
    <property type="evidence" value="ECO:0007669"/>
    <property type="project" value="UniProtKB-UniRule"/>
</dbReference>
<feature type="region of interest" description="Disordered" evidence="5">
    <location>
        <begin position="350"/>
        <end position="371"/>
    </location>
</feature>
<feature type="domain" description="PNPLA" evidence="6">
    <location>
        <begin position="26"/>
        <end position="227"/>
    </location>
</feature>
<name>A0A7X3MSJ5_9HYPH</name>
<evidence type="ECO:0000256" key="5">
    <source>
        <dbReference type="SAM" id="MobiDB-lite"/>
    </source>
</evidence>
<dbReference type="InterPro" id="IPR002641">
    <property type="entry name" value="PNPLA_dom"/>
</dbReference>
<dbReference type="PANTHER" id="PTHR14226:SF57">
    <property type="entry name" value="BLR7027 PROTEIN"/>
    <property type="match status" value="1"/>
</dbReference>
<dbReference type="Gene3D" id="3.40.1090.10">
    <property type="entry name" value="Cytosolic phospholipase A2 catalytic domain"/>
    <property type="match status" value="2"/>
</dbReference>
<evidence type="ECO:0000259" key="6">
    <source>
        <dbReference type="PROSITE" id="PS51635"/>
    </source>
</evidence>
<evidence type="ECO:0000256" key="2">
    <source>
        <dbReference type="ARBA" id="ARBA00022963"/>
    </source>
</evidence>
<proteinExistence type="predicted"/>
<comment type="caution">
    <text evidence="4">Lacks conserved residue(s) required for the propagation of feature annotation.</text>
</comment>
<organism evidence="7 8">
    <name type="scientific">Microvirga makkahensis</name>
    <dbReference type="NCBI Taxonomy" id="1128670"/>
    <lineage>
        <taxon>Bacteria</taxon>
        <taxon>Pseudomonadati</taxon>
        <taxon>Pseudomonadota</taxon>
        <taxon>Alphaproteobacteria</taxon>
        <taxon>Hyphomicrobiales</taxon>
        <taxon>Methylobacteriaceae</taxon>
        <taxon>Microvirga</taxon>
    </lineage>
</organism>
<dbReference type="Pfam" id="PF12536">
    <property type="entry name" value="DUF3734"/>
    <property type="match status" value="1"/>
</dbReference>
<feature type="short sequence motif" description="DGA/G" evidence="4">
    <location>
        <begin position="214"/>
        <end position="216"/>
    </location>
</feature>
<dbReference type="SUPFAM" id="SSF52151">
    <property type="entry name" value="FabD/lysophospholipase-like"/>
    <property type="match status" value="1"/>
</dbReference>
<evidence type="ECO:0000256" key="4">
    <source>
        <dbReference type="PROSITE-ProRule" id="PRU01161"/>
    </source>
</evidence>
<protein>
    <submittedName>
        <fullName evidence="7">Patatin-like phospholipase family protein</fullName>
    </submittedName>
</protein>
<reference evidence="7 8" key="1">
    <citation type="submission" date="2019-12" db="EMBL/GenBank/DDBJ databases">
        <authorList>
            <person name="Yuan C.-G."/>
        </authorList>
    </citation>
    <scope>NUCLEOTIDE SEQUENCE [LARGE SCALE GENOMIC DNA]</scope>
    <source>
        <strain evidence="7 8">KCTC 23863</strain>
    </source>
</reference>
<keyword evidence="1 4" id="KW-0378">Hydrolase</keyword>
<feature type="active site" description="Proton acceptor" evidence="4">
    <location>
        <position position="214"/>
    </location>
</feature>
<sequence>MKSPRPKRTTARRRTGTSAVEGRLALVLAGGNALGAFEAGAYQALHDQGFQPDWVVGSSIGAVNGAIIAGNPPERRADALRTFWSKVSWPTGSGSAPDGLVNVMQRLAGQMQTASFGNLAMFLPSPTGFMASEMKAIGLYDLAPLRDTLEHLVDFDLLNEGPVRLTMVAVDLETGDEVLFDTRSGRLGPEHIIASNALVPDFKPVEIDGRLLGDGGLSANLPIDVVRREPDGGRLCIAVELFSARRPPSTSFAEAVARRQELLFANQSRWFLEAHAREDRVRSALRVVAGLIPDEVRNRPEIKTALAEADRPDMRLVTIAGDPDPETGNWFYDYSEQAIRTRWQAGEAKARAALQAPVPAGAPQEQRKTAS</sequence>
<dbReference type="PANTHER" id="PTHR14226">
    <property type="entry name" value="NEUROPATHY TARGET ESTERASE/SWISS CHEESE D.MELANOGASTER"/>
    <property type="match status" value="1"/>
</dbReference>
<reference evidence="7 8" key="2">
    <citation type="submission" date="2020-01" db="EMBL/GenBank/DDBJ databases">
        <title>Microvirga sp. nov., an arsenate reduction bacterium isolated from Tibet hotspring sediments.</title>
        <authorList>
            <person name="Xian W.-D."/>
            <person name="Li W.-J."/>
        </authorList>
    </citation>
    <scope>NUCLEOTIDE SEQUENCE [LARGE SCALE GENOMIC DNA]</scope>
    <source>
        <strain evidence="7 8">KCTC 23863</strain>
    </source>
</reference>
<evidence type="ECO:0000256" key="3">
    <source>
        <dbReference type="ARBA" id="ARBA00023098"/>
    </source>
</evidence>
<dbReference type="InterPro" id="IPR016035">
    <property type="entry name" value="Acyl_Trfase/lysoPLipase"/>
</dbReference>
<dbReference type="Proteomes" id="UP000436483">
    <property type="component" value="Unassembled WGS sequence"/>
</dbReference>
<dbReference type="GO" id="GO:0016042">
    <property type="term" value="P:lipid catabolic process"/>
    <property type="evidence" value="ECO:0007669"/>
    <property type="project" value="UniProtKB-UniRule"/>
</dbReference>
<dbReference type="EMBL" id="WURB01000008">
    <property type="protein sequence ID" value="MXQ12315.1"/>
    <property type="molecule type" value="Genomic_DNA"/>
</dbReference>
<evidence type="ECO:0000313" key="8">
    <source>
        <dbReference type="Proteomes" id="UP000436483"/>
    </source>
</evidence>
<keyword evidence="3 4" id="KW-0443">Lipid metabolism</keyword>
<evidence type="ECO:0000256" key="1">
    <source>
        <dbReference type="ARBA" id="ARBA00022801"/>
    </source>
</evidence>
<gene>
    <name evidence="7" type="ORF">GR328_12750</name>
</gene>